<dbReference type="EMBL" id="CABVQG010000016">
    <property type="protein sequence ID" value="VWC89799.1"/>
    <property type="molecule type" value="Genomic_DNA"/>
</dbReference>
<comment type="caution">
    <text evidence="1">The sequence shown here is derived from an EMBL/GenBank/DDBJ whole genome shotgun (WGS) entry which is preliminary data.</text>
</comment>
<accession>A0ABY6XVH5</accession>
<reference evidence="1 2" key="1">
    <citation type="submission" date="2019-09" db="EMBL/GenBank/DDBJ databases">
        <authorList>
            <person name="Depoorter E."/>
        </authorList>
    </citation>
    <scope>NUCLEOTIDE SEQUENCE [LARGE SCALE GENOMIC DNA]</scope>
    <source>
        <strain evidence="1 2">R-17378</strain>
    </source>
</reference>
<dbReference type="Proteomes" id="UP000494120">
    <property type="component" value="Unassembled WGS sequence"/>
</dbReference>
<evidence type="ECO:0000313" key="2">
    <source>
        <dbReference type="Proteomes" id="UP000494120"/>
    </source>
</evidence>
<proteinExistence type="predicted"/>
<organism evidence="1 2">
    <name type="scientific">Burkholderia aenigmatica</name>
    <dbReference type="NCBI Taxonomy" id="2015348"/>
    <lineage>
        <taxon>Bacteria</taxon>
        <taxon>Pseudomonadati</taxon>
        <taxon>Pseudomonadota</taxon>
        <taxon>Betaproteobacteria</taxon>
        <taxon>Burkholderiales</taxon>
        <taxon>Burkholderiaceae</taxon>
        <taxon>Burkholderia</taxon>
        <taxon>Burkholderia cepacia complex</taxon>
    </lineage>
</organism>
<keyword evidence="2" id="KW-1185">Reference proteome</keyword>
<dbReference type="InterPro" id="IPR054496">
    <property type="entry name" value="E217_GP41"/>
</dbReference>
<sequence length="295" mass="31437">MMSFVRRKINLTFKLGQDTNGTQYSFDGKYDTVTVTGLRVQATIANAGPPSMGQASVIVHGLTPSLLNQLSSVNRLDNGQVAIRFNQLVIEAGDDLVGMSIIFQGQTSLSQIDMSGMPDSTLHVTAHAGLFEALKVAPALSFPGSADAAVIMQNLATENGYAFENNGVSVILSTPYFPGSPKRQMEACANAANINWSLDNGTLAIWPKGGSRGGVIPLISPGSGMIGYPTNCDLGVYVRTLFNPQLGIGKTCQVQSSLPFANGKFVMYEVFHDLESETPNGQWETTFKGSPFNAS</sequence>
<evidence type="ECO:0000313" key="1">
    <source>
        <dbReference type="EMBL" id="VWC89799.1"/>
    </source>
</evidence>
<dbReference type="Pfam" id="PF22759">
    <property type="entry name" value="E217_GP41"/>
    <property type="match status" value="1"/>
</dbReference>
<protein>
    <submittedName>
        <fullName evidence="1">Bacteriophage protein</fullName>
    </submittedName>
</protein>
<dbReference type="RefSeq" id="WP_174958541.1">
    <property type="nucleotide sequence ID" value="NZ_CABVQG010000016.1"/>
</dbReference>
<gene>
    <name evidence="1" type="ORF">BLA17378_04489</name>
</gene>
<name>A0ABY6XVH5_9BURK</name>